<keyword evidence="4" id="KW-1185">Reference proteome</keyword>
<dbReference type="AlphaFoldDB" id="A0A6I2UE50"/>
<dbReference type="EMBL" id="VUNR01000005">
    <property type="protein sequence ID" value="MSU08125.1"/>
    <property type="molecule type" value="Genomic_DNA"/>
</dbReference>
<accession>A0A6I2UE50</accession>
<dbReference type="Gene3D" id="3.10.350.10">
    <property type="entry name" value="LysM domain"/>
    <property type="match status" value="1"/>
</dbReference>
<dbReference type="InterPro" id="IPR018392">
    <property type="entry name" value="LysM"/>
</dbReference>
<feature type="signal peptide" evidence="1">
    <location>
        <begin position="1"/>
        <end position="19"/>
    </location>
</feature>
<dbReference type="Proteomes" id="UP000433181">
    <property type="component" value="Unassembled WGS sequence"/>
</dbReference>
<evidence type="ECO:0000313" key="3">
    <source>
        <dbReference type="EMBL" id="MSU08125.1"/>
    </source>
</evidence>
<evidence type="ECO:0000256" key="1">
    <source>
        <dbReference type="SAM" id="SignalP"/>
    </source>
</evidence>
<feature type="domain" description="LysM" evidence="2">
    <location>
        <begin position="34"/>
        <end position="83"/>
    </location>
</feature>
<dbReference type="GeneID" id="96778039"/>
<comment type="caution">
    <text evidence="3">The sequence shown here is derived from an EMBL/GenBank/DDBJ whole genome shotgun (WGS) entry which is preliminary data.</text>
</comment>
<keyword evidence="1" id="KW-0732">Signal</keyword>
<reference evidence="3 4" key="1">
    <citation type="submission" date="2019-08" db="EMBL/GenBank/DDBJ databases">
        <title>In-depth cultivation of the pig gut microbiome towards novel bacterial diversity and tailored functional studies.</title>
        <authorList>
            <person name="Wylensek D."/>
            <person name="Hitch T.C.A."/>
            <person name="Clavel T."/>
        </authorList>
    </citation>
    <scope>NUCLEOTIDE SEQUENCE [LARGE SCALE GENOMIC DNA]</scope>
    <source>
        <strain evidence="3 4">WCA-693-APC-5D-A</strain>
    </source>
</reference>
<evidence type="ECO:0000313" key="4">
    <source>
        <dbReference type="Proteomes" id="UP000433181"/>
    </source>
</evidence>
<proteinExistence type="predicted"/>
<dbReference type="RefSeq" id="WP_154406284.1">
    <property type="nucleotide sequence ID" value="NZ_VUNR01000005.1"/>
</dbReference>
<evidence type="ECO:0000259" key="2">
    <source>
        <dbReference type="Pfam" id="PF01476"/>
    </source>
</evidence>
<name>A0A6I2UE50_9FIRM</name>
<dbReference type="Pfam" id="PF01476">
    <property type="entry name" value="LysM"/>
    <property type="match status" value="1"/>
</dbReference>
<sequence length="100" mass="10693">MKKLIVTILIAFAALAPMHLDNDYLRTDTFAAVTIQPGESLHDVAGRYTINEADKAQLIEAICEINGVHADTPLKAGRQLQIPVRANADGGAASRAIAQK</sequence>
<dbReference type="InterPro" id="IPR036779">
    <property type="entry name" value="LysM_dom_sf"/>
</dbReference>
<feature type="chain" id="PRO_5038424711" evidence="1">
    <location>
        <begin position="20"/>
        <end position="100"/>
    </location>
</feature>
<protein>
    <submittedName>
        <fullName evidence="3">LysM peptidoglycan-binding domain-containing protein</fullName>
    </submittedName>
</protein>
<organism evidence="3 4">
    <name type="scientific">Anaerovibrio slackiae</name>
    <dbReference type="NCBI Taxonomy" id="2652309"/>
    <lineage>
        <taxon>Bacteria</taxon>
        <taxon>Bacillati</taxon>
        <taxon>Bacillota</taxon>
        <taxon>Negativicutes</taxon>
        <taxon>Selenomonadales</taxon>
        <taxon>Selenomonadaceae</taxon>
        <taxon>Anaerovibrio</taxon>
    </lineage>
</organism>
<gene>
    <name evidence="3" type="ORF">FYJ84_03850</name>
</gene>